<keyword evidence="4" id="KW-1185">Reference proteome</keyword>
<keyword evidence="2" id="KW-1133">Transmembrane helix</keyword>
<keyword evidence="2" id="KW-0472">Membrane</keyword>
<dbReference type="AlphaFoldDB" id="A0A0C3HTV4"/>
<feature type="compositionally biased region" description="Polar residues" evidence="1">
    <location>
        <begin position="239"/>
        <end position="251"/>
    </location>
</feature>
<feature type="region of interest" description="Disordered" evidence="1">
    <location>
        <begin position="627"/>
        <end position="648"/>
    </location>
</feature>
<dbReference type="HOGENOM" id="CLU_016576_0_0_1"/>
<reference evidence="3 4" key="1">
    <citation type="submission" date="2014-04" db="EMBL/GenBank/DDBJ databases">
        <authorList>
            <consortium name="DOE Joint Genome Institute"/>
            <person name="Kuo A."/>
            <person name="Martino E."/>
            <person name="Perotto S."/>
            <person name="Kohler A."/>
            <person name="Nagy L.G."/>
            <person name="Floudas D."/>
            <person name="Copeland A."/>
            <person name="Barry K.W."/>
            <person name="Cichocki N."/>
            <person name="Veneault-Fourrey C."/>
            <person name="LaButti K."/>
            <person name="Lindquist E.A."/>
            <person name="Lipzen A."/>
            <person name="Lundell T."/>
            <person name="Morin E."/>
            <person name="Murat C."/>
            <person name="Sun H."/>
            <person name="Tunlid A."/>
            <person name="Henrissat B."/>
            <person name="Grigoriev I.V."/>
            <person name="Hibbett D.S."/>
            <person name="Martin F."/>
            <person name="Nordberg H.P."/>
            <person name="Cantor M.N."/>
            <person name="Hua S.X."/>
        </authorList>
    </citation>
    <scope>NUCLEOTIDE SEQUENCE [LARGE SCALE GENOMIC DNA]</scope>
    <source>
        <strain evidence="3 4">Zn</strain>
    </source>
</reference>
<dbReference type="PANTHER" id="PTHR42088">
    <property type="entry name" value="YALI0F10131P"/>
    <property type="match status" value="1"/>
</dbReference>
<feature type="region of interest" description="Disordered" evidence="1">
    <location>
        <begin position="39"/>
        <end position="66"/>
    </location>
</feature>
<dbReference type="PANTHER" id="PTHR42088:SF1">
    <property type="entry name" value="YALI0F10131P"/>
    <property type="match status" value="1"/>
</dbReference>
<protein>
    <submittedName>
        <fullName evidence="3">Uncharacterized protein</fullName>
    </submittedName>
</protein>
<organism evidence="3 4">
    <name type="scientific">Oidiodendron maius (strain Zn)</name>
    <dbReference type="NCBI Taxonomy" id="913774"/>
    <lineage>
        <taxon>Eukaryota</taxon>
        <taxon>Fungi</taxon>
        <taxon>Dikarya</taxon>
        <taxon>Ascomycota</taxon>
        <taxon>Pezizomycotina</taxon>
        <taxon>Leotiomycetes</taxon>
        <taxon>Leotiomycetes incertae sedis</taxon>
        <taxon>Myxotrichaceae</taxon>
        <taxon>Oidiodendron</taxon>
    </lineage>
</organism>
<feature type="region of interest" description="Disordered" evidence="1">
    <location>
        <begin position="239"/>
        <end position="321"/>
    </location>
</feature>
<evidence type="ECO:0000256" key="1">
    <source>
        <dbReference type="SAM" id="MobiDB-lite"/>
    </source>
</evidence>
<evidence type="ECO:0000313" key="3">
    <source>
        <dbReference type="EMBL" id="KIN05662.1"/>
    </source>
</evidence>
<feature type="compositionally biased region" description="Pro residues" evidence="1">
    <location>
        <begin position="281"/>
        <end position="290"/>
    </location>
</feature>
<dbReference type="InParanoid" id="A0A0C3HTV4"/>
<feature type="compositionally biased region" description="Basic and acidic residues" evidence="1">
    <location>
        <begin position="629"/>
        <end position="646"/>
    </location>
</feature>
<evidence type="ECO:0000313" key="4">
    <source>
        <dbReference type="Proteomes" id="UP000054321"/>
    </source>
</evidence>
<keyword evidence="2" id="KW-0812">Transmembrane</keyword>
<feature type="transmembrane region" description="Helical" evidence="2">
    <location>
        <begin position="74"/>
        <end position="96"/>
    </location>
</feature>
<dbReference type="Proteomes" id="UP000054321">
    <property type="component" value="Unassembled WGS sequence"/>
</dbReference>
<dbReference type="EMBL" id="KN832871">
    <property type="protein sequence ID" value="KIN05662.1"/>
    <property type="molecule type" value="Genomic_DNA"/>
</dbReference>
<gene>
    <name evidence="3" type="ORF">OIDMADRAFT_175833</name>
</gene>
<feature type="compositionally biased region" description="Low complexity" evidence="1">
    <location>
        <begin position="45"/>
        <end position="55"/>
    </location>
</feature>
<dbReference type="STRING" id="913774.A0A0C3HTV4"/>
<name>A0A0C3HTV4_OIDMZ</name>
<reference evidence="4" key="2">
    <citation type="submission" date="2015-01" db="EMBL/GenBank/DDBJ databases">
        <title>Evolutionary Origins and Diversification of the Mycorrhizal Mutualists.</title>
        <authorList>
            <consortium name="DOE Joint Genome Institute"/>
            <consortium name="Mycorrhizal Genomics Consortium"/>
            <person name="Kohler A."/>
            <person name="Kuo A."/>
            <person name="Nagy L.G."/>
            <person name="Floudas D."/>
            <person name="Copeland A."/>
            <person name="Barry K.W."/>
            <person name="Cichocki N."/>
            <person name="Veneault-Fourrey C."/>
            <person name="LaButti K."/>
            <person name="Lindquist E.A."/>
            <person name="Lipzen A."/>
            <person name="Lundell T."/>
            <person name="Morin E."/>
            <person name="Murat C."/>
            <person name="Riley R."/>
            <person name="Ohm R."/>
            <person name="Sun H."/>
            <person name="Tunlid A."/>
            <person name="Henrissat B."/>
            <person name="Grigoriev I.V."/>
            <person name="Hibbett D.S."/>
            <person name="Martin F."/>
        </authorList>
    </citation>
    <scope>NUCLEOTIDE SEQUENCE [LARGE SCALE GENOMIC DNA]</scope>
    <source>
        <strain evidence="4">Zn</strain>
    </source>
</reference>
<dbReference type="OrthoDB" id="5417135at2759"/>
<feature type="region of interest" description="Disordered" evidence="1">
    <location>
        <begin position="120"/>
        <end position="147"/>
    </location>
</feature>
<feature type="region of interest" description="Disordered" evidence="1">
    <location>
        <begin position="569"/>
        <end position="606"/>
    </location>
</feature>
<evidence type="ECO:0000256" key="2">
    <source>
        <dbReference type="SAM" id="Phobius"/>
    </source>
</evidence>
<sequence>MDIRHTHARRMFPRIPIPLPEALAQREPQLEIMEPSRVVARKADTTSSSDSTQTSCPGGNGSGQCETGVGSSTFTLPIVLGVVIPVVAAAILFLILQRRYVRKQREEDANDRHRSLDFGLGDVPLPGQKKKKRGIAGLSLSGEKSHRAHNQLSMDMALSSPYLLPPELHQSRESLHSLSRTIHNQEDPYRPVAQLHDAASIRSFPKGFDAGSTYTGSSNAYSHAPSKIQDNSTADLLSNSAKMSRSASPMNNFVPPPRDRSLPARDPNPFANSSELNPEETPAPPYPVEPPQAHVQMPSIRKGLPASPFPSEVLSQPHSGHIEAESNAASNDAIQMSDNNYLGSFINAEELNRAADKAAESEALPATKRKSPPVGLPANPRPAHKESASSFRMPPQPSMGEEDYGEGFKVTPPSPTNEHTREHRYSMDVPPEEFAHAGLGAPGFDPRRLSMGFRPLPPDAINEVDDPELRANRIRSFYKEYFDESKPAPEGQYYEDYDENYLGDAAYYDADQNNFVMPYAQPVTRRAMTPPPRGPRFQGPPRGMHGSMGGINGMGMGGMRGVPGPRAFSSASGRVPGPRAFSSASGRIGAPRRPIPPPAALPTLPTPSKLRDDSFAIFNAADFAPPSSYRDRVAGRSESPLGERRPYSPAVPSFIPTASAFDELPSMPSPHLLRKSGTFTGLDFAPPKRFKDNETMSDAGSIRSNRSGVSAMQLGAIRNGAYRVSRLPQGVVGTKDDLTTSLKPQWGMRVGS</sequence>
<accession>A0A0C3HTV4</accession>
<proteinExistence type="predicted"/>
<feature type="region of interest" description="Disordered" evidence="1">
    <location>
        <begin position="357"/>
        <end position="404"/>
    </location>
</feature>